<comment type="caution">
    <text evidence="3">The sequence shown here is derived from an EMBL/GenBank/DDBJ whole genome shotgun (WGS) entry which is preliminary data.</text>
</comment>
<dbReference type="CDD" id="cd00093">
    <property type="entry name" value="HTH_XRE"/>
    <property type="match status" value="1"/>
</dbReference>
<reference evidence="3 4" key="1">
    <citation type="submission" date="2017-12" db="EMBL/GenBank/DDBJ databases">
        <title>Anaerobic carbon monoxide metabolism by Pleomorphomonas carboxyditropha sp. nov., a new mesophilic hydrogenogenic carboxidotroph.</title>
        <authorList>
            <person name="Esquivel-Elizondo S."/>
            <person name="Krajmalnik-Brown R."/>
        </authorList>
    </citation>
    <scope>NUCLEOTIDE SEQUENCE [LARGE SCALE GENOMIC DNA]</scope>
    <source>
        <strain evidence="3 4">R5-392</strain>
    </source>
</reference>
<dbReference type="GO" id="GO:0003677">
    <property type="term" value="F:DNA binding"/>
    <property type="evidence" value="ECO:0007669"/>
    <property type="project" value="UniProtKB-KW"/>
</dbReference>
<dbReference type="Gene3D" id="1.10.260.40">
    <property type="entry name" value="lambda repressor-like DNA-binding domains"/>
    <property type="match status" value="1"/>
</dbReference>
<dbReference type="PANTHER" id="PTHR36924:SF1">
    <property type="entry name" value="ANTITOXIN HIGA-1"/>
    <property type="match status" value="1"/>
</dbReference>
<dbReference type="InterPro" id="IPR001387">
    <property type="entry name" value="Cro/C1-type_HTH"/>
</dbReference>
<evidence type="ECO:0000256" key="1">
    <source>
        <dbReference type="ARBA" id="ARBA00023125"/>
    </source>
</evidence>
<dbReference type="InterPro" id="IPR010982">
    <property type="entry name" value="Lambda_DNA-bd_dom_sf"/>
</dbReference>
<dbReference type="SMART" id="SM00530">
    <property type="entry name" value="HTH_XRE"/>
    <property type="match status" value="1"/>
</dbReference>
<gene>
    <name evidence="3" type="primary">higA</name>
    <name evidence="3" type="ORF">CXZ10_13175</name>
</gene>
<evidence type="ECO:0000259" key="2">
    <source>
        <dbReference type="PROSITE" id="PS50943"/>
    </source>
</evidence>
<dbReference type="Proteomes" id="UP000233491">
    <property type="component" value="Unassembled WGS sequence"/>
</dbReference>
<dbReference type="Pfam" id="PF13560">
    <property type="entry name" value="HTH_31"/>
    <property type="match status" value="1"/>
</dbReference>
<organism evidence="3 4">
    <name type="scientific">Pleomorphomonas diazotrophica</name>
    <dbReference type="NCBI Taxonomy" id="1166257"/>
    <lineage>
        <taxon>Bacteria</taxon>
        <taxon>Pseudomonadati</taxon>
        <taxon>Pseudomonadota</taxon>
        <taxon>Alphaproteobacteria</taxon>
        <taxon>Hyphomicrobiales</taxon>
        <taxon>Pleomorphomonadaceae</taxon>
        <taxon>Pleomorphomonas</taxon>
    </lineage>
</organism>
<dbReference type="EMBL" id="PJNW01000010">
    <property type="protein sequence ID" value="PKR88739.1"/>
    <property type="molecule type" value="Genomic_DNA"/>
</dbReference>
<keyword evidence="1" id="KW-0238">DNA-binding</keyword>
<dbReference type="InterPro" id="IPR013430">
    <property type="entry name" value="Toxin_antidote_HigA"/>
</dbReference>
<dbReference type="AlphaFoldDB" id="A0A2N3LVW4"/>
<evidence type="ECO:0000313" key="3">
    <source>
        <dbReference type="EMBL" id="PKR88739.1"/>
    </source>
</evidence>
<dbReference type="NCBIfam" id="TIGR02607">
    <property type="entry name" value="antidote_HigA"/>
    <property type="match status" value="1"/>
</dbReference>
<dbReference type="PROSITE" id="PS50943">
    <property type="entry name" value="HTH_CROC1"/>
    <property type="match status" value="1"/>
</dbReference>
<keyword evidence="4" id="KW-1185">Reference proteome</keyword>
<feature type="domain" description="HTH cro/C1-type" evidence="2">
    <location>
        <begin position="9"/>
        <end position="64"/>
    </location>
</feature>
<accession>A0A2N3LVW4</accession>
<sequence length="93" mass="10167">MSLHPGIVLREEFLKPMGISVQALAEAIGVSSSLMGEICNGRQGMSASIALRLGRYLAFDPQWFMTMQSKYDLSTAAEDMAEALERIRPCEAA</sequence>
<protein>
    <submittedName>
        <fullName evidence="3">Addiction module antidote protein, HigA family</fullName>
    </submittedName>
</protein>
<proteinExistence type="predicted"/>
<name>A0A2N3LVW4_9HYPH</name>
<evidence type="ECO:0000313" key="4">
    <source>
        <dbReference type="Proteomes" id="UP000233491"/>
    </source>
</evidence>
<dbReference type="OrthoDB" id="3174593at2"/>
<dbReference type="SUPFAM" id="SSF47413">
    <property type="entry name" value="lambda repressor-like DNA-binding domains"/>
    <property type="match status" value="1"/>
</dbReference>
<dbReference type="PANTHER" id="PTHR36924">
    <property type="entry name" value="ANTITOXIN HIGA-1"/>
    <property type="match status" value="1"/>
</dbReference>